<dbReference type="InterPro" id="IPR036398">
    <property type="entry name" value="CA_dom_sf"/>
</dbReference>
<name>A0A914RCW3_PAREQ</name>
<protein>
    <submittedName>
        <fullName evidence="3">Alpha-carbonic anhydrase domain-containing protein</fullName>
    </submittedName>
</protein>
<dbReference type="Gene3D" id="3.10.200.10">
    <property type="entry name" value="Alpha carbonic anhydrase"/>
    <property type="match status" value="1"/>
</dbReference>
<dbReference type="PROSITE" id="PS51144">
    <property type="entry name" value="ALPHA_CA_2"/>
    <property type="match status" value="1"/>
</dbReference>
<dbReference type="Pfam" id="PF00194">
    <property type="entry name" value="Carb_anhydrase"/>
    <property type="match status" value="1"/>
</dbReference>
<reference evidence="3" key="1">
    <citation type="submission" date="2022-11" db="UniProtKB">
        <authorList>
            <consortium name="WormBaseParasite"/>
        </authorList>
    </citation>
    <scope>IDENTIFICATION</scope>
</reference>
<evidence type="ECO:0000313" key="3">
    <source>
        <dbReference type="WBParaSite" id="PEQ_0000413501-mRNA-1"/>
    </source>
</evidence>
<dbReference type="AlphaFoldDB" id="A0A914RCW3"/>
<dbReference type="SUPFAM" id="SSF51069">
    <property type="entry name" value="Carbonic anhydrase"/>
    <property type="match status" value="1"/>
</dbReference>
<evidence type="ECO:0000313" key="2">
    <source>
        <dbReference type="Proteomes" id="UP000887564"/>
    </source>
</evidence>
<feature type="domain" description="Alpha-carbonic anhydrase" evidence="1">
    <location>
        <begin position="1"/>
        <end position="112"/>
    </location>
</feature>
<accession>A0A914RCW3</accession>
<evidence type="ECO:0000259" key="1">
    <source>
        <dbReference type="PROSITE" id="PS51144"/>
    </source>
</evidence>
<proteinExistence type="predicted"/>
<sequence>MKDLPTTKFMLSSFFPVLAFRSFSFHLRSHLISKSIFTRLFEIISTASLKFLNCLKTLSNKLHYYTYHGSLTVPPFPECAIWTVLHRPIPLGMHQVMSLRGTNRSSFNLWNC</sequence>
<dbReference type="WBParaSite" id="PEQ_0000413501-mRNA-1">
    <property type="protein sequence ID" value="PEQ_0000413501-mRNA-1"/>
    <property type="gene ID" value="PEQ_0000413501"/>
</dbReference>
<keyword evidence="2" id="KW-1185">Reference proteome</keyword>
<organism evidence="2 3">
    <name type="scientific">Parascaris equorum</name>
    <name type="common">Equine roundworm</name>
    <dbReference type="NCBI Taxonomy" id="6256"/>
    <lineage>
        <taxon>Eukaryota</taxon>
        <taxon>Metazoa</taxon>
        <taxon>Ecdysozoa</taxon>
        <taxon>Nematoda</taxon>
        <taxon>Chromadorea</taxon>
        <taxon>Rhabditida</taxon>
        <taxon>Spirurina</taxon>
        <taxon>Ascaridomorpha</taxon>
        <taxon>Ascaridoidea</taxon>
        <taxon>Ascarididae</taxon>
        <taxon>Parascaris</taxon>
    </lineage>
</organism>
<dbReference type="InterPro" id="IPR001148">
    <property type="entry name" value="CA_dom"/>
</dbReference>
<dbReference type="Proteomes" id="UP000887564">
    <property type="component" value="Unplaced"/>
</dbReference>